<reference evidence="1 2" key="1">
    <citation type="submission" date="2013-06" db="EMBL/GenBank/DDBJ databases">
        <authorList>
            <person name="Weinstock G."/>
            <person name="Sodergren E."/>
            <person name="Lobos E.A."/>
            <person name="Fulton L."/>
            <person name="Fulton R."/>
            <person name="Courtney L."/>
            <person name="Fronick C."/>
            <person name="O'Laughlin M."/>
            <person name="Godfrey J."/>
            <person name="Wilson R.M."/>
            <person name="Miner T."/>
            <person name="Farmer C."/>
            <person name="Delehaunty K."/>
            <person name="Cordes M."/>
            <person name="Minx P."/>
            <person name="Tomlinson C."/>
            <person name="Chen J."/>
            <person name="Wollam A."/>
            <person name="Pepin K.H."/>
            <person name="Bhonagiri V."/>
            <person name="Zhang X."/>
            <person name="Warren W."/>
            <person name="Mitreva M."/>
            <person name="Mardis E.R."/>
            <person name="Wilson R.K."/>
        </authorList>
    </citation>
    <scope>NUCLEOTIDE SEQUENCE [LARGE SCALE GENOMIC DNA]</scope>
    <source>
        <strain evidence="1 2">ATCC 29099</strain>
    </source>
</reference>
<evidence type="ECO:0000313" key="2">
    <source>
        <dbReference type="Proteomes" id="UP000016608"/>
    </source>
</evidence>
<evidence type="ECO:0000313" key="1">
    <source>
        <dbReference type="EMBL" id="ERK50482.1"/>
    </source>
</evidence>
<dbReference type="Proteomes" id="UP000016608">
    <property type="component" value="Unassembled WGS sequence"/>
</dbReference>
<gene>
    <name evidence="1" type="ORF">HMPREF0373_00744</name>
</gene>
<proteinExistence type="predicted"/>
<organism evidence="1 2">
    <name type="scientific">Eubacterium ramulus ATCC 29099</name>
    <dbReference type="NCBI Taxonomy" id="1256908"/>
    <lineage>
        <taxon>Bacteria</taxon>
        <taxon>Bacillati</taxon>
        <taxon>Bacillota</taxon>
        <taxon>Clostridia</taxon>
        <taxon>Eubacteriales</taxon>
        <taxon>Eubacteriaceae</taxon>
        <taxon>Eubacterium</taxon>
    </lineage>
</organism>
<dbReference type="HOGENOM" id="CLU_3289887_0_0_9"/>
<name>U2RIE8_EUBRA</name>
<comment type="caution">
    <text evidence="1">The sequence shown here is derived from an EMBL/GenBank/DDBJ whole genome shotgun (WGS) entry which is preliminary data.</text>
</comment>
<dbReference type="EMBL" id="AWVJ01000050">
    <property type="protein sequence ID" value="ERK50482.1"/>
    <property type="molecule type" value="Genomic_DNA"/>
</dbReference>
<dbReference type="AlphaFoldDB" id="U2RIE8"/>
<accession>U2RIE8</accession>
<protein>
    <submittedName>
        <fullName evidence="1">Uncharacterized protein</fullName>
    </submittedName>
</protein>
<sequence length="40" mass="4806">MHTHTPFEKSVDKKRKFIITAFLWCNDKLSLLLFTYADVF</sequence>
<keyword evidence="2" id="KW-1185">Reference proteome</keyword>